<evidence type="ECO:0000256" key="1">
    <source>
        <dbReference type="SAM" id="SignalP"/>
    </source>
</evidence>
<dbReference type="Proteomes" id="UP001206206">
    <property type="component" value="Unassembled WGS sequence"/>
</dbReference>
<gene>
    <name evidence="2" type="ORF">NON19_19930</name>
</gene>
<keyword evidence="1" id="KW-0732">Signal</keyword>
<dbReference type="RefSeq" id="WP_255929962.1">
    <property type="nucleotide sequence ID" value="NZ_JANFNH010000025.1"/>
</dbReference>
<proteinExistence type="predicted"/>
<feature type="non-terminal residue" evidence="2">
    <location>
        <position position="80"/>
    </location>
</feature>
<feature type="chain" id="PRO_5046113541" evidence="1">
    <location>
        <begin position="24"/>
        <end position="80"/>
    </location>
</feature>
<reference evidence="2 3" key="1">
    <citation type="submission" date="2022-06" db="EMBL/GenBank/DDBJ databases">
        <title>Draft genome sequence of type strain Streptomyces rubrisoli DSM 42083.</title>
        <authorList>
            <person name="Duangmal K."/>
            <person name="Klaysubun C."/>
        </authorList>
    </citation>
    <scope>NUCLEOTIDE SEQUENCE [LARGE SCALE GENOMIC DNA]</scope>
    <source>
        <strain evidence="2 3">DSM 42083</strain>
    </source>
</reference>
<name>A0ABT1PJ13_9ACTN</name>
<comment type="caution">
    <text evidence="2">The sequence shown here is derived from an EMBL/GenBank/DDBJ whole genome shotgun (WGS) entry which is preliminary data.</text>
</comment>
<evidence type="ECO:0000313" key="2">
    <source>
        <dbReference type="EMBL" id="MCQ4044233.1"/>
    </source>
</evidence>
<evidence type="ECO:0000313" key="3">
    <source>
        <dbReference type="Proteomes" id="UP001206206"/>
    </source>
</evidence>
<dbReference type="EMBL" id="JANFNH010000025">
    <property type="protein sequence ID" value="MCQ4044233.1"/>
    <property type="molecule type" value="Genomic_DNA"/>
</dbReference>
<sequence length="80" mass="7576">MRKPIRRLAVAAATGMLTAGAFATAGGLSTASAAPQHPTHVAAVSIRGGGGGWGGGCCGGWGGGWGWGPGWGWGGGWGGG</sequence>
<keyword evidence="3" id="KW-1185">Reference proteome</keyword>
<accession>A0ABT1PJ13</accession>
<feature type="signal peptide" evidence="1">
    <location>
        <begin position="1"/>
        <end position="23"/>
    </location>
</feature>
<organism evidence="2 3">
    <name type="scientific">Streptantibioticus rubrisoli</name>
    <dbReference type="NCBI Taxonomy" id="1387313"/>
    <lineage>
        <taxon>Bacteria</taxon>
        <taxon>Bacillati</taxon>
        <taxon>Actinomycetota</taxon>
        <taxon>Actinomycetes</taxon>
        <taxon>Kitasatosporales</taxon>
        <taxon>Streptomycetaceae</taxon>
        <taxon>Streptantibioticus</taxon>
    </lineage>
</organism>
<protein>
    <submittedName>
        <fullName evidence="2">Uncharacterized protein</fullName>
    </submittedName>
</protein>